<dbReference type="Pfam" id="PF01849">
    <property type="entry name" value="NAC"/>
    <property type="match status" value="1"/>
</dbReference>
<sequence length="160" mass="17334">MVKGDKPEEHAEDVESGEEDADVVGEESVQSKGERKARKALSKVGLQRVQGITRVTMKKRNTLFAYIVFGEVKIEDQNAIAAQAQAAASQQQMATDIMNGAGADDEMPELTDEAAVDESGVEEKDIELVMSQANVNRTKALKALKANDNDIVNAIMELTL</sequence>
<evidence type="ECO:0000256" key="1">
    <source>
        <dbReference type="ARBA" id="ARBA00009882"/>
    </source>
</evidence>
<accession>A0A507FE74</accession>
<dbReference type="Gene3D" id="1.10.8.10">
    <property type="entry name" value="DNA helicase RuvA subunit, C-terminal domain"/>
    <property type="match status" value="1"/>
</dbReference>
<evidence type="ECO:0000256" key="2">
    <source>
        <dbReference type="ARBA" id="ARBA00014437"/>
    </source>
</evidence>
<evidence type="ECO:0000256" key="3">
    <source>
        <dbReference type="ARBA" id="ARBA00030300"/>
    </source>
</evidence>
<dbReference type="FunFam" id="1.10.8.10:FF:000006">
    <property type="entry name" value="Putative nascent polypeptide-associated complex subunit alpha"/>
    <property type="match status" value="1"/>
</dbReference>
<dbReference type="InterPro" id="IPR016641">
    <property type="entry name" value="EGD2/NACA0like"/>
</dbReference>
<dbReference type="OrthoDB" id="3169036at2759"/>
<dbReference type="PROSITE" id="PS51151">
    <property type="entry name" value="NAC_AB"/>
    <property type="match status" value="1"/>
</dbReference>
<dbReference type="PANTHER" id="PTHR21713">
    <property type="entry name" value="NASCENT POLYPEPTIDE ASSOCIATED COMPLEX ALPHA SUBUNIT-RELATED"/>
    <property type="match status" value="1"/>
</dbReference>
<dbReference type="Pfam" id="PF19026">
    <property type="entry name" value="UBA_HYPK"/>
    <property type="match status" value="1"/>
</dbReference>
<dbReference type="PIRSF" id="PIRSF015901">
    <property type="entry name" value="NAC_alpha"/>
    <property type="match status" value="1"/>
</dbReference>
<dbReference type="Proteomes" id="UP000320333">
    <property type="component" value="Unassembled WGS sequence"/>
</dbReference>
<keyword evidence="7" id="KW-1185">Reference proteome</keyword>
<comment type="caution">
    <text evidence="6">The sequence shown here is derived from an EMBL/GenBank/DDBJ whole genome shotgun (WGS) entry which is preliminary data.</text>
</comment>
<protein>
    <recommendedName>
        <fullName evidence="2">Nascent polypeptide-associated complex subunit alpha</fullName>
    </recommendedName>
    <alternativeName>
        <fullName evidence="3">Alpha-NAC</fullName>
    </alternativeName>
</protein>
<dbReference type="Gene3D" id="2.20.70.30">
    <property type="entry name" value="Nascent polypeptide-associated complex domain"/>
    <property type="match status" value="1"/>
</dbReference>
<dbReference type="GO" id="GO:0005854">
    <property type="term" value="C:nascent polypeptide-associated complex"/>
    <property type="evidence" value="ECO:0007669"/>
    <property type="project" value="InterPro"/>
</dbReference>
<gene>
    <name evidence="6" type="ORF">CcCBS67573_g04205</name>
</gene>
<dbReference type="STRING" id="246404.A0A507FE74"/>
<dbReference type="SMART" id="SM01407">
    <property type="entry name" value="NAC"/>
    <property type="match status" value="1"/>
</dbReference>
<feature type="compositionally biased region" description="Acidic residues" evidence="4">
    <location>
        <begin position="10"/>
        <end position="25"/>
    </location>
</feature>
<feature type="domain" description="NAC-A/B" evidence="5">
    <location>
        <begin position="31"/>
        <end position="111"/>
    </location>
</feature>
<name>A0A507FE74_9FUNG</name>
<evidence type="ECO:0000313" key="7">
    <source>
        <dbReference type="Proteomes" id="UP000320333"/>
    </source>
</evidence>
<dbReference type="InterPro" id="IPR038187">
    <property type="entry name" value="NAC_A/B_dom_sf"/>
</dbReference>
<evidence type="ECO:0000313" key="6">
    <source>
        <dbReference type="EMBL" id="TPX74524.1"/>
    </source>
</evidence>
<dbReference type="EMBL" id="QEAP01000121">
    <property type="protein sequence ID" value="TPX74524.1"/>
    <property type="molecule type" value="Genomic_DNA"/>
</dbReference>
<feature type="region of interest" description="Disordered" evidence="4">
    <location>
        <begin position="1"/>
        <end position="37"/>
    </location>
</feature>
<evidence type="ECO:0000256" key="4">
    <source>
        <dbReference type="SAM" id="MobiDB-lite"/>
    </source>
</evidence>
<evidence type="ECO:0000259" key="5">
    <source>
        <dbReference type="PROSITE" id="PS51151"/>
    </source>
</evidence>
<dbReference type="CDD" id="cd22054">
    <property type="entry name" value="NAC_NACA"/>
    <property type="match status" value="1"/>
</dbReference>
<dbReference type="AlphaFoldDB" id="A0A507FE74"/>
<reference evidence="6 7" key="1">
    <citation type="journal article" date="2019" name="Sci. Rep.">
        <title>Comparative genomics of chytrid fungi reveal insights into the obligate biotrophic and pathogenic lifestyle of Synchytrium endobioticum.</title>
        <authorList>
            <person name="van de Vossenberg B.T.L.H."/>
            <person name="Warris S."/>
            <person name="Nguyen H.D.T."/>
            <person name="van Gent-Pelzer M.P.E."/>
            <person name="Joly D.L."/>
            <person name="van de Geest H.C."/>
            <person name="Bonants P.J.M."/>
            <person name="Smith D.S."/>
            <person name="Levesque C.A."/>
            <person name="van der Lee T.A.J."/>
        </authorList>
    </citation>
    <scope>NUCLEOTIDE SEQUENCE [LARGE SCALE GENOMIC DNA]</scope>
    <source>
        <strain evidence="6 7">CBS 675.73</strain>
    </source>
</reference>
<dbReference type="InterPro" id="IPR044034">
    <property type="entry name" value="NAC-like_UBA"/>
</dbReference>
<comment type="similarity">
    <text evidence="1">Belongs to the NAC-alpha family.</text>
</comment>
<dbReference type="InterPro" id="IPR002715">
    <property type="entry name" value="Nas_poly-pep-assoc_cplx_dom"/>
</dbReference>
<dbReference type="CDD" id="cd14358">
    <property type="entry name" value="UBA_NAC_euk"/>
    <property type="match status" value="1"/>
</dbReference>
<organism evidence="6 7">
    <name type="scientific">Chytriomyces confervae</name>
    <dbReference type="NCBI Taxonomy" id="246404"/>
    <lineage>
        <taxon>Eukaryota</taxon>
        <taxon>Fungi</taxon>
        <taxon>Fungi incertae sedis</taxon>
        <taxon>Chytridiomycota</taxon>
        <taxon>Chytridiomycota incertae sedis</taxon>
        <taxon>Chytridiomycetes</taxon>
        <taxon>Chytridiales</taxon>
        <taxon>Chytriomycetaceae</taxon>
        <taxon>Chytriomyces</taxon>
    </lineage>
</organism>
<proteinExistence type="inferred from homology"/>